<accession>A0AAV7MKU0</accession>
<keyword evidence="3" id="KW-1185">Reference proteome</keyword>
<comment type="caution">
    <text evidence="2">The sequence shown here is derived from an EMBL/GenBank/DDBJ whole genome shotgun (WGS) entry which is preliminary data.</text>
</comment>
<evidence type="ECO:0000256" key="1">
    <source>
        <dbReference type="SAM" id="MobiDB-lite"/>
    </source>
</evidence>
<evidence type="ECO:0000313" key="3">
    <source>
        <dbReference type="Proteomes" id="UP001066276"/>
    </source>
</evidence>
<dbReference type="Proteomes" id="UP001066276">
    <property type="component" value="Chromosome 10"/>
</dbReference>
<proteinExistence type="predicted"/>
<organism evidence="2 3">
    <name type="scientific">Pleurodeles waltl</name>
    <name type="common">Iberian ribbed newt</name>
    <dbReference type="NCBI Taxonomy" id="8319"/>
    <lineage>
        <taxon>Eukaryota</taxon>
        <taxon>Metazoa</taxon>
        <taxon>Chordata</taxon>
        <taxon>Craniata</taxon>
        <taxon>Vertebrata</taxon>
        <taxon>Euteleostomi</taxon>
        <taxon>Amphibia</taxon>
        <taxon>Batrachia</taxon>
        <taxon>Caudata</taxon>
        <taxon>Salamandroidea</taxon>
        <taxon>Salamandridae</taxon>
        <taxon>Pleurodelinae</taxon>
        <taxon>Pleurodeles</taxon>
    </lineage>
</organism>
<feature type="region of interest" description="Disordered" evidence="1">
    <location>
        <begin position="44"/>
        <end position="71"/>
    </location>
</feature>
<gene>
    <name evidence="2" type="ORF">NDU88_005910</name>
</gene>
<protein>
    <submittedName>
        <fullName evidence="2">Uncharacterized protein</fullName>
    </submittedName>
</protein>
<reference evidence="2" key="1">
    <citation type="journal article" date="2022" name="bioRxiv">
        <title>Sequencing and chromosome-scale assembly of the giantPleurodeles waltlgenome.</title>
        <authorList>
            <person name="Brown T."/>
            <person name="Elewa A."/>
            <person name="Iarovenko S."/>
            <person name="Subramanian E."/>
            <person name="Araus A.J."/>
            <person name="Petzold A."/>
            <person name="Susuki M."/>
            <person name="Suzuki K.-i.T."/>
            <person name="Hayashi T."/>
            <person name="Toyoda A."/>
            <person name="Oliveira C."/>
            <person name="Osipova E."/>
            <person name="Leigh N.D."/>
            <person name="Simon A."/>
            <person name="Yun M.H."/>
        </authorList>
    </citation>
    <scope>NUCLEOTIDE SEQUENCE</scope>
    <source>
        <strain evidence="2">20211129_DDA</strain>
        <tissue evidence="2">Liver</tissue>
    </source>
</reference>
<name>A0AAV7MKU0_PLEWA</name>
<dbReference type="AlphaFoldDB" id="A0AAV7MKU0"/>
<dbReference type="EMBL" id="JANPWB010000014">
    <property type="protein sequence ID" value="KAJ1100835.1"/>
    <property type="molecule type" value="Genomic_DNA"/>
</dbReference>
<sequence length="112" mass="12122">MACSGGAFCDEQHEEKNQRGMCVSHGILHGMWSAAKAQHATRGTSFLGASPRPSHGTRLKRPHLNYTGTTYVPSNTPHPLSVALTFYGYSDIPGPELPGAPQTFFVRQTPPD</sequence>
<evidence type="ECO:0000313" key="2">
    <source>
        <dbReference type="EMBL" id="KAJ1100835.1"/>
    </source>
</evidence>